<dbReference type="Proteomes" id="UP000714380">
    <property type="component" value="Unassembled WGS sequence"/>
</dbReference>
<organism evidence="2 3">
    <name type="scientific">Thalassolituus marinus</name>
    <dbReference type="NCBI Taxonomy" id="671053"/>
    <lineage>
        <taxon>Bacteria</taxon>
        <taxon>Pseudomonadati</taxon>
        <taxon>Pseudomonadota</taxon>
        <taxon>Gammaproteobacteria</taxon>
        <taxon>Oceanospirillales</taxon>
        <taxon>Oceanospirillaceae</taxon>
        <taxon>Thalassolituus</taxon>
    </lineage>
</organism>
<accession>A0ABS7ZQ08</accession>
<sequence length="67" mass="7802">MTDSKDEKRLADARQKKGWTQKEIEEFAKRRAQELERLAKGNNEPDYLASGTQKTMKEISQDDTENN</sequence>
<dbReference type="RefSeq" id="WP_225674172.1">
    <property type="nucleotide sequence ID" value="NZ_JAEDAH010000043.1"/>
</dbReference>
<name>A0ABS7ZQ08_9GAMM</name>
<reference evidence="2 3" key="1">
    <citation type="submission" date="2020-12" db="EMBL/GenBank/DDBJ databases">
        <title>Novel Thalassolituus-related marine hydrocarbonoclastic bacteria mediated algae-derived hydrocarbons mineralization in twilight zone of the northern South China Sea.</title>
        <authorList>
            <person name="Dong C."/>
        </authorList>
    </citation>
    <scope>NUCLEOTIDE SEQUENCE [LARGE SCALE GENOMIC DNA]</scope>
    <source>
        <strain evidence="2 3">IMCC1826</strain>
    </source>
</reference>
<protein>
    <recommendedName>
        <fullName evidence="4">Transcriptional regulator</fullName>
    </recommendedName>
</protein>
<evidence type="ECO:0008006" key="4">
    <source>
        <dbReference type="Google" id="ProtNLM"/>
    </source>
</evidence>
<evidence type="ECO:0000256" key="1">
    <source>
        <dbReference type="SAM" id="MobiDB-lite"/>
    </source>
</evidence>
<feature type="region of interest" description="Disordered" evidence="1">
    <location>
        <begin position="36"/>
        <end position="67"/>
    </location>
</feature>
<gene>
    <name evidence="2" type="ORF">I9W95_09335</name>
</gene>
<proteinExistence type="predicted"/>
<evidence type="ECO:0000313" key="3">
    <source>
        <dbReference type="Proteomes" id="UP000714380"/>
    </source>
</evidence>
<keyword evidence="3" id="KW-1185">Reference proteome</keyword>
<dbReference type="EMBL" id="JAEDAH010000043">
    <property type="protein sequence ID" value="MCA6063809.1"/>
    <property type="molecule type" value="Genomic_DNA"/>
</dbReference>
<comment type="caution">
    <text evidence="2">The sequence shown here is derived from an EMBL/GenBank/DDBJ whole genome shotgun (WGS) entry which is preliminary data.</text>
</comment>
<evidence type="ECO:0000313" key="2">
    <source>
        <dbReference type="EMBL" id="MCA6063809.1"/>
    </source>
</evidence>